<dbReference type="SMART" id="SM00028">
    <property type="entry name" value="TPR"/>
    <property type="match status" value="5"/>
</dbReference>
<organism evidence="8 9">
    <name type="scientific">Lacimicrobium alkaliphilum</name>
    <dbReference type="NCBI Taxonomy" id="1526571"/>
    <lineage>
        <taxon>Bacteria</taxon>
        <taxon>Pseudomonadati</taxon>
        <taxon>Pseudomonadota</taxon>
        <taxon>Gammaproteobacteria</taxon>
        <taxon>Alteromonadales</taxon>
        <taxon>Alteromonadaceae</taxon>
        <taxon>Lacimicrobium</taxon>
    </lineage>
</organism>
<dbReference type="InterPro" id="IPR011009">
    <property type="entry name" value="Kinase-like_dom_sf"/>
</dbReference>
<dbReference type="InterPro" id="IPR000719">
    <property type="entry name" value="Prot_kinase_dom"/>
</dbReference>
<sequence>MQLVMNSDLVTGGGVSLLGEHDVSESELTQVGDIYGAYRAEELISETRLSRVFLASRIDGLYEQTAILKILHPQLTLFHAEAFRNEWSILARLSHPHIAQIINAGVSAGGAPYMVMEYVDGQPLHHYLNRKKMGVKERLLLFQQVLDAVAYAHRNLCVHQDLKPSNILVTAEGQVKLLDFGIASLLSRESGDATYQPFVGYTPRYASPEQLRGEKSGVSVDIWQLGILLLEAVLAIDSKNIDLQRLRDGTVDSVRSLLLCDLGMSQWRRCAIRTKESPRRIIRYLNSELIWIIDRCLCSEPTARYLSVESLIADIEAFLSQHPVRAFPSSGLGYRTKKWLARNKSAILAVFMVMSGVAATTLWYINALKTYNQQLILERSRANELSRFLIDLIETIGVGTIAKHPEATEELLAKAEAFLAHQGNRNQSTQAELLSILGNIYVSIGLKETGIQQLETALRQQQNLKHEDPLMKAKILRNLANGYSFVGDFTRADKYILDSIAALHPLPGDEAASQLVSSYLAHSLIKIAQGQYENAVVMVEKAKQIFDNKVQPDQELQHQLFYQLAFAYHYNARFSEAEPYYRQVYEFFLQHYGAGNLETAELVVDYGYLLAQQGKFHTARNLVNEMLLQIQQNLYPDTTVKAKLLGLSGYIYYELKDFANAYKRFNQAYILNRKLLGSEHRFTLGDLSRSAGAKIGLGHLDEARIMLAEVAQGYARTLPQEHPRYAGLYVNLGLLALAEGDSQMAISRFTRALSLRRNVYEEGHPLISNIKRHLGKAHWLAGDSQQASVYLQESYSALAVVPGEHHPYAEEIRELLKRIEEKAQNINRL</sequence>
<feature type="domain" description="Protein kinase" evidence="7">
    <location>
        <begin position="38"/>
        <end position="319"/>
    </location>
</feature>
<dbReference type="Pfam" id="PF13424">
    <property type="entry name" value="TPR_12"/>
    <property type="match status" value="1"/>
</dbReference>
<dbReference type="KEGG" id="lal:AT746_03505"/>
<accession>A0A0U2JID6</accession>
<keyword evidence="3" id="KW-0418">Kinase</keyword>
<keyword evidence="4" id="KW-0067">ATP-binding</keyword>
<dbReference type="EMBL" id="CP013650">
    <property type="protein sequence ID" value="ALS97430.1"/>
    <property type="molecule type" value="Genomic_DNA"/>
</dbReference>
<evidence type="ECO:0000259" key="7">
    <source>
        <dbReference type="PROSITE" id="PS50011"/>
    </source>
</evidence>
<dbReference type="InterPro" id="IPR008271">
    <property type="entry name" value="Ser/Thr_kinase_AS"/>
</dbReference>
<dbReference type="InterPro" id="IPR019734">
    <property type="entry name" value="TPR_rpt"/>
</dbReference>
<feature type="repeat" description="TPR" evidence="5">
    <location>
        <begin position="726"/>
        <end position="759"/>
    </location>
</feature>
<dbReference type="GO" id="GO:0005524">
    <property type="term" value="F:ATP binding"/>
    <property type="evidence" value="ECO:0007669"/>
    <property type="project" value="UniProtKB-KW"/>
</dbReference>
<gene>
    <name evidence="8" type="ORF">AT746_03505</name>
</gene>
<evidence type="ECO:0000313" key="9">
    <source>
        <dbReference type="Proteomes" id="UP000068447"/>
    </source>
</evidence>
<keyword evidence="2" id="KW-0547">Nucleotide-binding</keyword>
<dbReference type="SUPFAM" id="SSF48452">
    <property type="entry name" value="TPR-like"/>
    <property type="match status" value="2"/>
</dbReference>
<dbReference type="Gene3D" id="3.30.200.20">
    <property type="entry name" value="Phosphorylase Kinase, domain 1"/>
    <property type="match status" value="1"/>
</dbReference>
<dbReference type="OrthoDB" id="9801841at2"/>
<dbReference type="GO" id="GO:0004674">
    <property type="term" value="F:protein serine/threonine kinase activity"/>
    <property type="evidence" value="ECO:0007669"/>
    <property type="project" value="TreeGrafter"/>
</dbReference>
<name>A0A0U2JID6_9ALTE</name>
<evidence type="ECO:0000256" key="4">
    <source>
        <dbReference type="ARBA" id="ARBA00022840"/>
    </source>
</evidence>
<dbReference type="Gene3D" id="1.10.510.10">
    <property type="entry name" value="Transferase(Phosphotransferase) domain 1"/>
    <property type="match status" value="1"/>
</dbReference>
<keyword evidence="6" id="KW-1133">Transmembrane helix</keyword>
<dbReference type="Pfam" id="PF00069">
    <property type="entry name" value="Pkinase"/>
    <property type="match status" value="1"/>
</dbReference>
<keyword evidence="6" id="KW-0812">Transmembrane</keyword>
<dbReference type="SUPFAM" id="SSF56112">
    <property type="entry name" value="Protein kinase-like (PK-like)"/>
    <property type="match status" value="1"/>
</dbReference>
<dbReference type="SMART" id="SM00220">
    <property type="entry name" value="S_TKc"/>
    <property type="match status" value="1"/>
</dbReference>
<dbReference type="AlphaFoldDB" id="A0A0U2JID6"/>
<dbReference type="STRING" id="1526571.AT746_03505"/>
<keyword evidence="9" id="KW-1185">Reference proteome</keyword>
<evidence type="ECO:0000256" key="5">
    <source>
        <dbReference type="PROSITE-ProRule" id="PRU00339"/>
    </source>
</evidence>
<dbReference type="PANTHER" id="PTHR43289:SF34">
    <property type="entry name" value="SERINE_THREONINE-PROTEIN KINASE YBDM-RELATED"/>
    <property type="match status" value="1"/>
</dbReference>
<evidence type="ECO:0000256" key="6">
    <source>
        <dbReference type="SAM" id="Phobius"/>
    </source>
</evidence>
<dbReference type="PROSITE" id="PS50005">
    <property type="entry name" value="TPR"/>
    <property type="match status" value="1"/>
</dbReference>
<proteinExistence type="predicted"/>
<keyword evidence="6" id="KW-0472">Membrane</keyword>
<dbReference type="PROSITE" id="PS00108">
    <property type="entry name" value="PROTEIN_KINASE_ST"/>
    <property type="match status" value="1"/>
</dbReference>
<dbReference type="PANTHER" id="PTHR43289">
    <property type="entry name" value="MITOGEN-ACTIVATED PROTEIN KINASE KINASE KINASE 20-RELATED"/>
    <property type="match status" value="1"/>
</dbReference>
<evidence type="ECO:0000256" key="1">
    <source>
        <dbReference type="ARBA" id="ARBA00022679"/>
    </source>
</evidence>
<reference evidence="8 9" key="1">
    <citation type="submission" date="2015-12" db="EMBL/GenBank/DDBJ databases">
        <title>Complete genome of Lacimicrobium alkaliphilum KCTC 32984.</title>
        <authorList>
            <person name="Kim S.-G."/>
            <person name="Lee Y.-J."/>
        </authorList>
    </citation>
    <scope>NUCLEOTIDE SEQUENCE [LARGE SCALE GENOMIC DNA]</scope>
    <source>
        <strain evidence="8 9">YelD216</strain>
    </source>
</reference>
<evidence type="ECO:0000313" key="8">
    <source>
        <dbReference type="EMBL" id="ALS97430.1"/>
    </source>
</evidence>
<dbReference type="Gene3D" id="1.25.40.10">
    <property type="entry name" value="Tetratricopeptide repeat domain"/>
    <property type="match status" value="3"/>
</dbReference>
<feature type="transmembrane region" description="Helical" evidence="6">
    <location>
        <begin position="345"/>
        <end position="365"/>
    </location>
</feature>
<protein>
    <recommendedName>
        <fullName evidence="7">Protein kinase domain-containing protein</fullName>
    </recommendedName>
</protein>
<evidence type="ECO:0000256" key="2">
    <source>
        <dbReference type="ARBA" id="ARBA00022741"/>
    </source>
</evidence>
<dbReference type="Proteomes" id="UP000068447">
    <property type="component" value="Chromosome"/>
</dbReference>
<dbReference type="PROSITE" id="PS50011">
    <property type="entry name" value="PROTEIN_KINASE_DOM"/>
    <property type="match status" value="1"/>
</dbReference>
<dbReference type="CDD" id="cd14014">
    <property type="entry name" value="STKc_PknB_like"/>
    <property type="match status" value="1"/>
</dbReference>
<keyword evidence="5" id="KW-0802">TPR repeat</keyword>
<evidence type="ECO:0000256" key="3">
    <source>
        <dbReference type="ARBA" id="ARBA00022777"/>
    </source>
</evidence>
<dbReference type="InterPro" id="IPR011990">
    <property type="entry name" value="TPR-like_helical_dom_sf"/>
</dbReference>
<keyword evidence="1" id="KW-0808">Transferase</keyword>